<reference evidence="3" key="1">
    <citation type="submission" date="2018-12" db="EMBL/GenBank/DDBJ databases">
        <title>Genome sequence of Peanibacillus sp.</title>
        <authorList>
            <person name="Subramani G."/>
            <person name="Srinivasan S."/>
            <person name="Kim M.K."/>
        </authorList>
    </citation>
    <scope>NUCLEOTIDE SEQUENCE [LARGE SCALE GENOMIC DNA]</scope>
    <source>
        <strain evidence="3">18JY67-1</strain>
    </source>
</reference>
<accession>A0A3S9A182</accession>
<gene>
    <name evidence="2" type="ORF">EJC50_06990</name>
</gene>
<dbReference type="EMBL" id="CP034437">
    <property type="protein sequence ID" value="AZN39435.1"/>
    <property type="molecule type" value="Genomic_DNA"/>
</dbReference>
<evidence type="ECO:0000313" key="2">
    <source>
        <dbReference type="EMBL" id="AZN39435.1"/>
    </source>
</evidence>
<proteinExistence type="predicted"/>
<protein>
    <submittedName>
        <fullName evidence="2">Uncharacterized protein</fullName>
    </submittedName>
</protein>
<keyword evidence="1" id="KW-0812">Transmembrane</keyword>
<sequence>MMNTFATVIVLVVAGALVAAMIFMIRISGDDSGKHAEVKQFVEALFGGSASQAASKETAEERQAENAIALQTAAKQPFKEPCPACGDAVTHQDVDCPSCGLRLL</sequence>
<keyword evidence="1" id="KW-0472">Membrane</keyword>
<feature type="transmembrane region" description="Helical" evidence="1">
    <location>
        <begin position="6"/>
        <end position="25"/>
    </location>
</feature>
<dbReference type="Proteomes" id="UP000272528">
    <property type="component" value="Chromosome"/>
</dbReference>
<dbReference type="AlphaFoldDB" id="A0A3S9A182"/>
<organism evidence="2 3">
    <name type="scientific">Paenibacillus albus</name>
    <dbReference type="NCBI Taxonomy" id="2495582"/>
    <lineage>
        <taxon>Bacteria</taxon>
        <taxon>Bacillati</taxon>
        <taxon>Bacillota</taxon>
        <taxon>Bacilli</taxon>
        <taxon>Bacillales</taxon>
        <taxon>Paenibacillaceae</taxon>
        <taxon>Paenibacillus</taxon>
    </lineage>
</organism>
<name>A0A3S9A182_9BACL</name>
<keyword evidence="3" id="KW-1185">Reference proteome</keyword>
<keyword evidence="1" id="KW-1133">Transmembrane helix</keyword>
<evidence type="ECO:0000313" key="3">
    <source>
        <dbReference type="Proteomes" id="UP000272528"/>
    </source>
</evidence>
<dbReference type="RefSeq" id="WP_126014006.1">
    <property type="nucleotide sequence ID" value="NZ_CP034437.1"/>
</dbReference>
<evidence type="ECO:0000256" key="1">
    <source>
        <dbReference type="SAM" id="Phobius"/>
    </source>
</evidence>
<dbReference type="OrthoDB" id="2624838at2"/>
<dbReference type="KEGG" id="palb:EJC50_06990"/>